<sequence length="159" mass="15940">MLFLVLAAIGLVMLLVSVVFDGLLDVFDLDTPFLSGTAVAAFLSAFGLTGLLLPDEWGTPGVLAAAAVAGLVVGGGAGLGMRAMQNTQTDANVTAWNVVGTTGTVVSPIRVGAYGEVAVTVAGHRMKYNALADTDLPLGSSVAVVQSLSPSAVKVAPLV</sequence>
<keyword evidence="1" id="KW-1133">Transmembrane helix</keyword>
<name>A0A641AJR7_9ACTN</name>
<dbReference type="Proteomes" id="UP001515100">
    <property type="component" value="Unassembled WGS sequence"/>
</dbReference>
<dbReference type="Gene3D" id="2.40.50.140">
    <property type="entry name" value="Nucleic acid-binding proteins"/>
    <property type="match status" value="1"/>
</dbReference>
<dbReference type="OrthoDB" id="4871596at2"/>
<proteinExistence type="predicted"/>
<dbReference type="EMBL" id="SDPP02000006">
    <property type="protein sequence ID" value="KAA1372982.1"/>
    <property type="molecule type" value="Genomic_DNA"/>
</dbReference>
<dbReference type="RefSeq" id="WP_129185308.1">
    <property type="nucleotide sequence ID" value="NZ_JAGIOG010000001.1"/>
</dbReference>
<evidence type="ECO:0000313" key="3">
    <source>
        <dbReference type="Proteomes" id="UP001515100"/>
    </source>
</evidence>
<gene>
    <name evidence="2" type="ORF">ESP62_017980</name>
</gene>
<evidence type="ECO:0000256" key="1">
    <source>
        <dbReference type="SAM" id="Phobius"/>
    </source>
</evidence>
<keyword evidence="1" id="KW-0472">Membrane</keyword>
<comment type="caution">
    <text evidence="2">The sequence shown here is derived from an EMBL/GenBank/DDBJ whole genome shotgun (WGS) entry which is preliminary data.</text>
</comment>
<protein>
    <recommendedName>
        <fullName evidence="4">NfeD-like C-terminal domain-containing protein</fullName>
    </recommendedName>
</protein>
<keyword evidence="1" id="KW-0812">Transmembrane</keyword>
<dbReference type="InterPro" id="IPR012340">
    <property type="entry name" value="NA-bd_OB-fold"/>
</dbReference>
<accession>A0A641AJR7</accession>
<evidence type="ECO:0008006" key="4">
    <source>
        <dbReference type="Google" id="ProtNLM"/>
    </source>
</evidence>
<keyword evidence="3" id="KW-1185">Reference proteome</keyword>
<dbReference type="AlphaFoldDB" id="A0A641AJR7"/>
<feature type="transmembrane region" description="Helical" evidence="1">
    <location>
        <begin position="61"/>
        <end position="81"/>
    </location>
</feature>
<evidence type="ECO:0000313" key="2">
    <source>
        <dbReference type="EMBL" id="KAA1372982.1"/>
    </source>
</evidence>
<organism evidence="2 3">
    <name type="scientific">Aeromicrobium fastidiosum</name>
    <dbReference type="NCBI Taxonomy" id="52699"/>
    <lineage>
        <taxon>Bacteria</taxon>
        <taxon>Bacillati</taxon>
        <taxon>Actinomycetota</taxon>
        <taxon>Actinomycetes</taxon>
        <taxon>Propionibacteriales</taxon>
        <taxon>Nocardioidaceae</taxon>
        <taxon>Aeromicrobium</taxon>
    </lineage>
</organism>
<reference evidence="2" key="1">
    <citation type="submission" date="2019-09" db="EMBL/GenBank/DDBJ databases">
        <authorList>
            <person name="Li J."/>
        </authorList>
    </citation>
    <scope>NUCLEOTIDE SEQUENCE [LARGE SCALE GENOMIC DNA]</scope>
    <source>
        <strain evidence="2">NRBC 14897</strain>
    </source>
</reference>